<dbReference type="InterPro" id="IPR000182">
    <property type="entry name" value="GNAT_dom"/>
</dbReference>
<dbReference type="EMBL" id="LAZR01055840">
    <property type="protein sequence ID" value="KKK75487.1"/>
    <property type="molecule type" value="Genomic_DNA"/>
</dbReference>
<dbReference type="CDD" id="cd04301">
    <property type="entry name" value="NAT_SF"/>
    <property type="match status" value="1"/>
</dbReference>
<protein>
    <recommendedName>
        <fullName evidence="3">N-acetyltransferase domain-containing protein</fullName>
    </recommendedName>
</protein>
<dbReference type="GO" id="GO:0008080">
    <property type="term" value="F:N-acetyltransferase activity"/>
    <property type="evidence" value="ECO:0007669"/>
    <property type="project" value="TreeGrafter"/>
</dbReference>
<evidence type="ECO:0000256" key="1">
    <source>
        <dbReference type="ARBA" id="ARBA00022679"/>
    </source>
</evidence>
<dbReference type="PANTHER" id="PTHR10545">
    <property type="entry name" value="DIAMINE N-ACETYLTRANSFERASE"/>
    <property type="match status" value="1"/>
</dbReference>
<dbReference type="PROSITE" id="PS51186">
    <property type="entry name" value="GNAT"/>
    <property type="match status" value="1"/>
</dbReference>
<dbReference type="SUPFAM" id="SSF55729">
    <property type="entry name" value="Acyl-CoA N-acyltransferases (Nat)"/>
    <property type="match status" value="1"/>
</dbReference>
<evidence type="ECO:0000313" key="4">
    <source>
        <dbReference type="EMBL" id="KKK75487.1"/>
    </source>
</evidence>
<comment type="caution">
    <text evidence="4">The sequence shown here is derived from an EMBL/GenBank/DDBJ whole genome shotgun (WGS) entry which is preliminary data.</text>
</comment>
<feature type="domain" description="N-acetyltransferase" evidence="3">
    <location>
        <begin position="3"/>
        <end position="147"/>
    </location>
</feature>
<dbReference type="Pfam" id="PF00583">
    <property type="entry name" value="Acetyltransf_1"/>
    <property type="match status" value="1"/>
</dbReference>
<gene>
    <name evidence="4" type="ORF">LCGC14_2873220</name>
</gene>
<dbReference type="Gene3D" id="3.40.630.30">
    <property type="match status" value="1"/>
</dbReference>
<sequence>MVLFVRPLQRDDRSDWQALWSGYLAVMGIELTQEEYDIQFDRRLSDDPQDPRCLIAVQDGRAIGLAHYLFQRDGWRTEDTCYLQDLYVAPSMRDYGAGQTLIGAVFATADAFGAPQVYWLTQNSDRSSRKLYDRIGILTSFVKYERQ</sequence>
<organism evidence="4">
    <name type="scientific">marine sediment metagenome</name>
    <dbReference type="NCBI Taxonomy" id="412755"/>
    <lineage>
        <taxon>unclassified sequences</taxon>
        <taxon>metagenomes</taxon>
        <taxon>ecological metagenomes</taxon>
    </lineage>
</organism>
<proteinExistence type="predicted"/>
<name>A0A0F8Y286_9ZZZZ</name>
<dbReference type="InterPro" id="IPR051016">
    <property type="entry name" value="Diverse_Substrate_AcTransf"/>
</dbReference>
<keyword evidence="1" id="KW-0808">Transferase</keyword>
<accession>A0A0F8Y286</accession>
<dbReference type="AlphaFoldDB" id="A0A0F8Y286"/>
<dbReference type="PANTHER" id="PTHR10545:SF42">
    <property type="entry name" value="ACETYLTRANSFERASE"/>
    <property type="match status" value="1"/>
</dbReference>
<keyword evidence="2" id="KW-0012">Acyltransferase</keyword>
<evidence type="ECO:0000256" key="2">
    <source>
        <dbReference type="ARBA" id="ARBA00023315"/>
    </source>
</evidence>
<reference evidence="4" key="1">
    <citation type="journal article" date="2015" name="Nature">
        <title>Complex archaea that bridge the gap between prokaryotes and eukaryotes.</title>
        <authorList>
            <person name="Spang A."/>
            <person name="Saw J.H."/>
            <person name="Jorgensen S.L."/>
            <person name="Zaremba-Niedzwiedzka K."/>
            <person name="Martijn J."/>
            <person name="Lind A.E."/>
            <person name="van Eijk R."/>
            <person name="Schleper C."/>
            <person name="Guy L."/>
            <person name="Ettema T.J."/>
        </authorList>
    </citation>
    <scope>NUCLEOTIDE SEQUENCE</scope>
</reference>
<evidence type="ECO:0000259" key="3">
    <source>
        <dbReference type="PROSITE" id="PS51186"/>
    </source>
</evidence>
<dbReference type="InterPro" id="IPR016181">
    <property type="entry name" value="Acyl_CoA_acyltransferase"/>
</dbReference>